<protein>
    <submittedName>
        <fullName evidence="2">Uncharacterized protein</fullName>
    </submittedName>
</protein>
<evidence type="ECO:0000313" key="2">
    <source>
        <dbReference type="EMBL" id="GBO29601.1"/>
    </source>
</evidence>
<feature type="region of interest" description="Disordered" evidence="1">
    <location>
        <begin position="23"/>
        <end position="56"/>
    </location>
</feature>
<feature type="compositionally biased region" description="Acidic residues" evidence="1">
    <location>
        <begin position="26"/>
        <end position="45"/>
    </location>
</feature>
<accession>A0A4Y2VY84</accession>
<gene>
    <name evidence="2" type="ORF">AVEN_26793_1</name>
</gene>
<dbReference type="OrthoDB" id="6428237at2759"/>
<dbReference type="Proteomes" id="UP000499080">
    <property type="component" value="Unassembled WGS sequence"/>
</dbReference>
<evidence type="ECO:0000313" key="3">
    <source>
        <dbReference type="Proteomes" id="UP000499080"/>
    </source>
</evidence>
<reference evidence="2 3" key="1">
    <citation type="journal article" date="2019" name="Sci. Rep.">
        <title>Orb-weaving spider Araneus ventricosus genome elucidates the spidroin gene catalogue.</title>
        <authorList>
            <person name="Kono N."/>
            <person name="Nakamura H."/>
            <person name="Ohtoshi R."/>
            <person name="Moran D.A.P."/>
            <person name="Shinohara A."/>
            <person name="Yoshida Y."/>
            <person name="Fujiwara M."/>
            <person name="Mori M."/>
            <person name="Tomita M."/>
            <person name="Arakawa K."/>
        </authorList>
    </citation>
    <scope>NUCLEOTIDE SEQUENCE [LARGE SCALE GENOMIC DNA]</scope>
</reference>
<keyword evidence="3" id="KW-1185">Reference proteome</keyword>
<evidence type="ECO:0000256" key="1">
    <source>
        <dbReference type="SAM" id="MobiDB-lite"/>
    </source>
</evidence>
<proteinExistence type="predicted"/>
<name>A0A4Y2VY84_ARAVE</name>
<sequence length="224" mass="25548">VIAGCLLLLTYVTAGPVKARAKVEEKVEEEPEGLDEEGESEEDLVQEGGAHLGRYVGARDKDYDEYYGEEDAYEGKAGHEKAHKAGAVHDHYEHEEADGYKKHKEEHGAHGAHHKEGHHLYDDENKHGGYKDFKKEGEVYDKHGSDHKAKLEKDQHIKVEEVRNMEFSLGRAGAKWSDYIGTKDQSHGFSQNVYHKVDSFQFSKYYYGNFTSVNHYIYNCKLIS</sequence>
<dbReference type="AlphaFoldDB" id="A0A4Y2VY84"/>
<organism evidence="2 3">
    <name type="scientific">Araneus ventricosus</name>
    <name type="common">Orbweaver spider</name>
    <name type="synonym">Epeira ventricosa</name>
    <dbReference type="NCBI Taxonomy" id="182803"/>
    <lineage>
        <taxon>Eukaryota</taxon>
        <taxon>Metazoa</taxon>
        <taxon>Ecdysozoa</taxon>
        <taxon>Arthropoda</taxon>
        <taxon>Chelicerata</taxon>
        <taxon>Arachnida</taxon>
        <taxon>Araneae</taxon>
        <taxon>Araneomorphae</taxon>
        <taxon>Entelegynae</taxon>
        <taxon>Araneoidea</taxon>
        <taxon>Araneidae</taxon>
        <taxon>Araneus</taxon>
    </lineage>
</organism>
<feature type="non-terminal residue" evidence="2">
    <location>
        <position position="1"/>
    </location>
</feature>
<comment type="caution">
    <text evidence="2">The sequence shown here is derived from an EMBL/GenBank/DDBJ whole genome shotgun (WGS) entry which is preliminary data.</text>
</comment>
<dbReference type="EMBL" id="BGPR01052768">
    <property type="protein sequence ID" value="GBO29601.1"/>
    <property type="molecule type" value="Genomic_DNA"/>
</dbReference>